<evidence type="ECO:0000313" key="3">
    <source>
        <dbReference type="Proteomes" id="UP000269221"/>
    </source>
</evidence>
<gene>
    <name evidence="2" type="ORF">DUI87_05967</name>
</gene>
<name>A0A3M0KX48_HIRRU</name>
<evidence type="ECO:0000313" key="2">
    <source>
        <dbReference type="EMBL" id="RMC17386.1"/>
    </source>
</evidence>
<comment type="caution">
    <text evidence="2">The sequence shown here is derived from an EMBL/GenBank/DDBJ whole genome shotgun (WGS) entry which is preliminary data.</text>
</comment>
<dbReference type="Proteomes" id="UP000269221">
    <property type="component" value="Unassembled WGS sequence"/>
</dbReference>
<feature type="region of interest" description="Disordered" evidence="1">
    <location>
        <begin position="1"/>
        <end position="44"/>
    </location>
</feature>
<feature type="compositionally biased region" description="Basic and acidic residues" evidence="1">
    <location>
        <begin position="110"/>
        <end position="125"/>
    </location>
</feature>
<evidence type="ECO:0000256" key="1">
    <source>
        <dbReference type="SAM" id="MobiDB-lite"/>
    </source>
</evidence>
<accession>A0A3M0KX48</accession>
<organism evidence="2 3">
    <name type="scientific">Hirundo rustica rustica</name>
    <dbReference type="NCBI Taxonomy" id="333673"/>
    <lineage>
        <taxon>Eukaryota</taxon>
        <taxon>Metazoa</taxon>
        <taxon>Chordata</taxon>
        <taxon>Craniata</taxon>
        <taxon>Vertebrata</taxon>
        <taxon>Euteleostomi</taxon>
        <taxon>Archelosauria</taxon>
        <taxon>Archosauria</taxon>
        <taxon>Dinosauria</taxon>
        <taxon>Saurischia</taxon>
        <taxon>Theropoda</taxon>
        <taxon>Coelurosauria</taxon>
        <taxon>Aves</taxon>
        <taxon>Neognathae</taxon>
        <taxon>Neoaves</taxon>
        <taxon>Telluraves</taxon>
        <taxon>Australaves</taxon>
        <taxon>Passeriformes</taxon>
        <taxon>Sylvioidea</taxon>
        <taxon>Hirundinidae</taxon>
        <taxon>Hirundo</taxon>
    </lineage>
</organism>
<dbReference type="EMBL" id="QRBI01000099">
    <property type="protein sequence ID" value="RMC17386.1"/>
    <property type="molecule type" value="Genomic_DNA"/>
</dbReference>
<feature type="region of interest" description="Disordered" evidence="1">
    <location>
        <begin position="100"/>
        <end position="130"/>
    </location>
</feature>
<dbReference type="STRING" id="333673.A0A3M0KX48"/>
<proteinExistence type="predicted"/>
<keyword evidence="3" id="KW-1185">Reference proteome</keyword>
<reference evidence="2 3" key="1">
    <citation type="submission" date="2018-07" db="EMBL/GenBank/DDBJ databases">
        <title>A high quality draft genome assembly of the barn swallow (H. rustica rustica).</title>
        <authorList>
            <person name="Formenti G."/>
            <person name="Chiara M."/>
            <person name="Poveda L."/>
            <person name="Francoijs K.-J."/>
            <person name="Bonisoli-Alquati A."/>
            <person name="Canova L."/>
            <person name="Gianfranceschi L."/>
            <person name="Horner D.S."/>
            <person name="Saino N."/>
        </authorList>
    </citation>
    <scope>NUCLEOTIDE SEQUENCE [LARGE SCALE GENOMIC DNA]</scope>
    <source>
        <strain evidence="2">Chelidonia</strain>
        <tissue evidence="2">Blood</tissue>
    </source>
</reference>
<sequence length="182" mass="20452">MTLFSPAAAEKPSQQEPEKRERTERDRGLSSFGPRKDIGPEPIGSGVASMFSFGLSTPQLLPQRDEEEYYTLALGKQLEFKGPWCSLTAADNLLRAIVASRRPGSNGGQETKDQRHGAKQRDNRTRGNGQKVMHRKFHLNIRKNFFTVWSAENLNRLHREAVESPSLGIFKNCLDAILCNVL</sequence>
<protein>
    <submittedName>
        <fullName evidence="2">Uncharacterized protein</fullName>
    </submittedName>
</protein>
<dbReference type="AlphaFoldDB" id="A0A3M0KX48"/>
<feature type="compositionally biased region" description="Basic and acidic residues" evidence="1">
    <location>
        <begin position="16"/>
        <end position="39"/>
    </location>
</feature>